<reference evidence="8" key="1">
    <citation type="submission" date="2015-08" db="EMBL/GenBank/DDBJ databases">
        <authorList>
            <person name="Varghese N."/>
        </authorList>
    </citation>
    <scope>NUCLEOTIDE SEQUENCE [LARGE SCALE GENOMIC DNA]</scope>
    <source>
        <strain evidence="8">DSM 23407</strain>
    </source>
</reference>
<dbReference type="NCBIfam" id="TIGR00401">
    <property type="entry name" value="msrA"/>
    <property type="match status" value="1"/>
</dbReference>
<dbReference type="InterPro" id="IPR036509">
    <property type="entry name" value="Met_Sox_Rdtase_MsrA_sf"/>
</dbReference>
<evidence type="ECO:0000256" key="2">
    <source>
        <dbReference type="ARBA" id="ARBA00023002"/>
    </source>
</evidence>
<dbReference type="Gene3D" id="3.30.1060.10">
    <property type="entry name" value="Peptide methionine sulphoxide reductase MsrA"/>
    <property type="match status" value="1"/>
</dbReference>
<proteinExistence type="inferred from homology"/>
<comment type="similarity">
    <text evidence="1 5">Belongs to the MsrA Met sulfoxide reductase family.</text>
</comment>
<sequence length="228" mass="24655">MSFMTMLSRKFVLPTAAEALPGRAEPVRLTQPHAVLGRPLTPPWPEGMQAVCFGMGCFWGAERAFWSLEGVHVTAAGYAGGHTPNPTYNEVCTGRTAHAEVVLVVHDPRVLPLAALLKLFWERHDPTEGMRQGNDVGTQYRSVIYLPDEATLAEAEASRAAYARDLRAAGHTRAITTELATGVPFYFAEDYHQQYLAKNPNGYCGLRGTGVVCSPAPALPDSAEESGA</sequence>
<dbReference type="Proteomes" id="UP000183900">
    <property type="component" value="Unassembled WGS sequence"/>
</dbReference>
<evidence type="ECO:0000313" key="7">
    <source>
        <dbReference type="EMBL" id="CUA94064.1"/>
    </source>
</evidence>
<evidence type="ECO:0000256" key="5">
    <source>
        <dbReference type="HAMAP-Rule" id="MF_01401"/>
    </source>
</evidence>
<dbReference type="EC" id="1.8.4.11" evidence="5"/>
<dbReference type="GO" id="GO:0033744">
    <property type="term" value="F:L-methionine:thioredoxin-disulfide S-oxidoreductase activity"/>
    <property type="evidence" value="ECO:0007669"/>
    <property type="project" value="RHEA"/>
</dbReference>
<name>A0A0K6HT39_9HYPH</name>
<gene>
    <name evidence="5" type="primary">msrA</name>
    <name evidence="7" type="ORF">Ga0061067_1036</name>
</gene>
<comment type="catalytic activity">
    <reaction evidence="4 5">
        <text>[thioredoxin]-disulfide + L-methionine + H2O = L-methionine (S)-S-oxide + [thioredoxin]-dithiol</text>
        <dbReference type="Rhea" id="RHEA:19993"/>
        <dbReference type="Rhea" id="RHEA-COMP:10698"/>
        <dbReference type="Rhea" id="RHEA-COMP:10700"/>
        <dbReference type="ChEBI" id="CHEBI:15377"/>
        <dbReference type="ChEBI" id="CHEBI:29950"/>
        <dbReference type="ChEBI" id="CHEBI:50058"/>
        <dbReference type="ChEBI" id="CHEBI:57844"/>
        <dbReference type="ChEBI" id="CHEBI:58772"/>
        <dbReference type="EC" id="1.8.4.11"/>
    </reaction>
</comment>
<accession>A0A0K6HT39</accession>
<dbReference type="OrthoDB" id="4174719at2"/>
<dbReference type="GO" id="GO:0034599">
    <property type="term" value="P:cellular response to oxidative stress"/>
    <property type="evidence" value="ECO:0007669"/>
    <property type="project" value="TreeGrafter"/>
</dbReference>
<dbReference type="Pfam" id="PF01625">
    <property type="entry name" value="PMSR"/>
    <property type="match status" value="1"/>
</dbReference>
<dbReference type="InterPro" id="IPR002569">
    <property type="entry name" value="Met_Sox_Rdtase_MsrA_dom"/>
</dbReference>
<evidence type="ECO:0000256" key="4">
    <source>
        <dbReference type="ARBA" id="ARBA00048782"/>
    </source>
</evidence>
<dbReference type="GO" id="GO:0005737">
    <property type="term" value="C:cytoplasm"/>
    <property type="evidence" value="ECO:0007669"/>
    <property type="project" value="TreeGrafter"/>
</dbReference>
<feature type="domain" description="Peptide methionine sulphoxide reductase MsrA" evidence="6">
    <location>
        <begin position="51"/>
        <end position="204"/>
    </location>
</feature>
<organism evidence="7 8">
    <name type="scientific">Pannonibacter indicus</name>
    <dbReference type="NCBI Taxonomy" id="466044"/>
    <lineage>
        <taxon>Bacteria</taxon>
        <taxon>Pseudomonadati</taxon>
        <taxon>Pseudomonadota</taxon>
        <taxon>Alphaproteobacteria</taxon>
        <taxon>Hyphomicrobiales</taxon>
        <taxon>Stappiaceae</taxon>
        <taxon>Pannonibacter</taxon>
    </lineage>
</organism>
<comment type="catalytic activity">
    <reaction evidence="3 5">
        <text>L-methionyl-[protein] + [thioredoxin]-disulfide + H2O = L-methionyl-(S)-S-oxide-[protein] + [thioredoxin]-dithiol</text>
        <dbReference type="Rhea" id="RHEA:14217"/>
        <dbReference type="Rhea" id="RHEA-COMP:10698"/>
        <dbReference type="Rhea" id="RHEA-COMP:10700"/>
        <dbReference type="Rhea" id="RHEA-COMP:12313"/>
        <dbReference type="Rhea" id="RHEA-COMP:12315"/>
        <dbReference type="ChEBI" id="CHEBI:15377"/>
        <dbReference type="ChEBI" id="CHEBI:16044"/>
        <dbReference type="ChEBI" id="CHEBI:29950"/>
        <dbReference type="ChEBI" id="CHEBI:44120"/>
        <dbReference type="ChEBI" id="CHEBI:50058"/>
        <dbReference type="EC" id="1.8.4.11"/>
    </reaction>
</comment>
<evidence type="ECO:0000313" key="8">
    <source>
        <dbReference type="Proteomes" id="UP000183900"/>
    </source>
</evidence>
<dbReference type="HAMAP" id="MF_01401">
    <property type="entry name" value="MsrA"/>
    <property type="match status" value="1"/>
</dbReference>
<comment type="function">
    <text evidence="5">Has an important function as a repair enzyme for proteins that have been inactivated by oxidation. Catalyzes the reversible oxidation-reduction of methionine sulfoxide in proteins to methionine.</text>
</comment>
<dbReference type="PANTHER" id="PTHR42799:SF2">
    <property type="entry name" value="MITOCHONDRIAL PEPTIDE METHIONINE SULFOXIDE REDUCTASE"/>
    <property type="match status" value="1"/>
</dbReference>
<dbReference type="SUPFAM" id="SSF55068">
    <property type="entry name" value="Peptide methionine sulfoxide reductase"/>
    <property type="match status" value="1"/>
</dbReference>
<protein>
    <recommendedName>
        <fullName evidence="5">Peptide methionine sulfoxide reductase MsrA</fullName>
        <shortName evidence="5">Protein-methionine-S-oxide reductase</shortName>
        <ecNumber evidence="5">1.8.4.11</ecNumber>
    </recommendedName>
    <alternativeName>
        <fullName evidence="5">Peptide-methionine (S)-S-oxide reductase</fullName>
        <shortName evidence="5">Peptide Met(O) reductase</shortName>
    </alternativeName>
</protein>
<evidence type="ECO:0000256" key="3">
    <source>
        <dbReference type="ARBA" id="ARBA00047806"/>
    </source>
</evidence>
<keyword evidence="2 5" id="KW-0560">Oxidoreductase</keyword>
<dbReference type="EMBL" id="CYHE01000003">
    <property type="protein sequence ID" value="CUA94064.1"/>
    <property type="molecule type" value="Genomic_DNA"/>
</dbReference>
<dbReference type="InterPro" id="IPR050162">
    <property type="entry name" value="MsrA_MetSO_reductase"/>
</dbReference>
<dbReference type="GO" id="GO:0008113">
    <property type="term" value="F:peptide-methionine (S)-S-oxide reductase activity"/>
    <property type="evidence" value="ECO:0007669"/>
    <property type="project" value="UniProtKB-UniRule"/>
</dbReference>
<feature type="active site" evidence="5">
    <location>
        <position position="57"/>
    </location>
</feature>
<dbReference type="RefSeq" id="WP_055454868.1">
    <property type="nucleotide sequence ID" value="NZ_CYHE01000003.1"/>
</dbReference>
<keyword evidence="8" id="KW-1185">Reference proteome</keyword>
<evidence type="ECO:0000256" key="1">
    <source>
        <dbReference type="ARBA" id="ARBA00005591"/>
    </source>
</evidence>
<dbReference type="FunFam" id="3.30.1060.10:FF:000001">
    <property type="entry name" value="Peptide methionine sulfoxide reductase MsrA"/>
    <property type="match status" value="1"/>
</dbReference>
<evidence type="ECO:0000259" key="6">
    <source>
        <dbReference type="Pfam" id="PF01625"/>
    </source>
</evidence>
<dbReference type="PANTHER" id="PTHR42799">
    <property type="entry name" value="MITOCHONDRIAL PEPTIDE METHIONINE SULFOXIDE REDUCTASE"/>
    <property type="match status" value="1"/>
</dbReference>
<dbReference type="AlphaFoldDB" id="A0A0K6HT39"/>